<evidence type="ECO:0000256" key="1">
    <source>
        <dbReference type="SAM" id="MobiDB-lite"/>
    </source>
</evidence>
<comment type="caution">
    <text evidence="2">The sequence shown here is derived from an EMBL/GenBank/DDBJ whole genome shotgun (WGS) entry which is preliminary data.</text>
</comment>
<dbReference type="Gene3D" id="3.90.1150.10">
    <property type="entry name" value="Aspartate Aminotransferase, domain 1"/>
    <property type="match status" value="1"/>
</dbReference>
<dbReference type="InterPro" id="IPR015422">
    <property type="entry name" value="PyrdxlP-dep_Trfase_small"/>
</dbReference>
<name>A0A4R4URM4_9PSEU</name>
<dbReference type="AlphaFoldDB" id="A0A4R4URM4"/>
<protein>
    <submittedName>
        <fullName evidence="2">Uncharacterized protein</fullName>
    </submittedName>
</protein>
<dbReference type="EMBL" id="SMKV01000006">
    <property type="protein sequence ID" value="TDC94701.1"/>
    <property type="molecule type" value="Genomic_DNA"/>
</dbReference>
<dbReference type="OrthoDB" id="9804366at2"/>
<gene>
    <name evidence="2" type="ORF">E1161_06460</name>
</gene>
<sequence>MHALATACGTFATRWECVVEHESSLLSRVLPGSAEIPGLRELSSFGTGHDRVGVVSFTIDGQDPGLTGAVLSAEHAIGVRDGLFCAHLATKDLLARAGGGRGRGAARQHRPGHHGRARRPPGRGLEVPGRRRYRGELSEGGRSLGARLRPAPAAAVSCLERGPEAGAAVLVRRRSRGSGTMAA</sequence>
<feature type="compositionally biased region" description="Basic residues" evidence="1">
    <location>
        <begin position="104"/>
        <end position="121"/>
    </location>
</feature>
<keyword evidence="3" id="KW-1185">Reference proteome</keyword>
<organism evidence="2 3">
    <name type="scientific">Saccharopolyspora aridisoli</name>
    <dbReference type="NCBI Taxonomy" id="2530385"/>
    <lineage>
        <taxon>Bacteria</taxon>
        <taxon>Bacillati</taxon>
        <taxon>Actinomycetota</taxon>
        <taxon>Actinomycetes</taxon>
        <taxon>Pseudonocardiales</taxon>
        <taxon>Pseudonocardiaceae</taxon>
        <taxon>Saccharopolyspora</taxon>
    </lineage>
</organism>
<evidence type="ECO:0000313" key="3">
    <source>
        <dbReference type="Proteomes" id="UP000294744"/>
    </source>
</evidence>
<evidence type="ECO:0000313" key="2">
    <source>
        <dbReference type="EMBL" id="TDC94701.1"/>
    </source>
</evidence>
<accession>A0A4R4URM4</accession>
<proteinExistence type="predicted"/>
<feature type="region of interest" description="Disordered" evidence="1">
    <location>
        <begin position="97"/>
        <end position="144"/>
    </location>
</feature>
<dbReference type="Proteomes" id="UP000294744">
    <property type="component" value="Unassembled WGS sequence"/>
</dbReference>
<reference evidence="2 3" key="1">
    <citation type="submission" date="2019-03" db="EMBL/GenBank/DDBJ databases">
        <title>Draft genome sequences of novel Actinobacteria.</title>
        <authorList>
            <person name="Sahin N."/>
            <person name="Ay H."/>
            <person name="Saygin H."/>
        </authorList>
    </citation>
    <scope>NUCLEOTIDE SEQUENCE [LARGE SCALE GENOMIC DNA]</scope>
    <source>
        <strain evidence="2 3">16K404</strain>
    </source>
</reference>